<dbReference type="Proteomes" id="UP000308600">
    <property type="component" value="Unassembled WGS sequence"/>
</dbReference>
<dbReference type="EMBL" id="ML208332">
    <property type="protein sequence ID" value="TFK69349.1"/>
    <property type="molecule type" value="Genomic_DNA"/>
</dbReference>
<keyword evidence="2" id="KW-1185">Reference proteome</keyword>
<sequence length="262" mass="27523">MLSRGVALVTGASRGIGRAVALRLAHDGFEVAVNDLPQGYAQLETLAQEISENGRKTMIVVGDVSVDQEVLSMTQSVAKELGHLDVMVANAGIGHGAPIIETPVEDWDRVFSINTRGVFLCYKYAALQMIAQGKGGRIIGATSCAGERAEANQVAYSSSKFAVRGLTQGAAQELGQHGITVNSYAPGAIDTPLLRLVIQQFIEKIAGSNGPAILAEEARRTPLGRIGKPEDVAGLVSFLASPDSAWITGQTFSINGGKTLVH</sequence>
<name>A0ACD3AVP8_9AGAR</name>
<protein>
    <submittedName>
        <fullName evidence="1">NAD-binding protein</fullName>
    </submittedName>
</protein>
<gene>
    <name evidence="1" type="ORF">BDN72DRAFT_796617</name>
</gene>
<proteinExistence type="predicted"/>
<evidence type="ECO:0000313" key="2">
    <source>
        <dbReference type="Proteomes" id="UP000308600"/>
    </source>
</evidence>
<organism evidence="1 2">
    <name type="scientific">Pluteus cervinus</name>
    <dbReference type="NCBI Taxonomy" id="181527"/>
    <lineage>
        <taxon>Eukaryota</taxon>
        <taxon>Fungi</taxon>
        <taxon>Dikarya</taxon>
        <taxon>Basidiomycota</taxon>
        <taxon>Agaricomycotina</taxon>
        <taxon>Agaricomycetes</taxon>
        <taxon>Agaricomycetidae</taxon>
        <taxon>Agaricales</taxon>
        <taxon>Pluteineae</taxon>
        <taxon>Pluteaceae</taxon>
        <taxon>Pluteus</taxon>
    </lineage>
</organism>
<evidence type="ECO:0000313" key="1">
    <source>
        <dbReference type="EMBL" id="TFK69349.1"/>
    </source>
</evidence>
<accession>A0ACD3AVP8</accession>
<reference evidence="1 2" key="1">
    <citation type="journal article" date="2019" name="Nat. Ecol. Evol.">
        <title>Megaphylogeny resolves global patterns of mushroom evolution.</title>
        <authorList>
            <person name="Varga T."/>
            <person name="Krizsan K."/>
            <person name="Foldi C."/>
            <person name="Dima B."/>
            <person name="Sanchez-Garcia M."/>
            <person name="Sanchez-Ramirez S."/>
            <person name="Szollosi G.J."/>
            <person name="Szarkandi J.G."/>
            <person name="Papp V."/>
            <person name="Albert L."/>
            <person name="Andreopoulos W."/>
            <person name="Angelini C."/>
            <person name="Antonin V."/>
            <person name="Barry K.W."/>
            <person name="Bougher N.L."/>
            <person name="Buchanan P."/>
            <person name="Buyck B."/>
            <person name="Bense V."/>
            <person name="Catcheside P."/>
            <person name="Chovatia M."/>
            <person name="Cooper J."/>
            <person name="Damon W."/>
            <person name="Desjardin D."/>
            <person name="Finy P."/>
            <person name="Geml J."/>
            <person name="Haridas S."/>
            <person name="Hughes K."/>
            <person name="Justo A."/>
            <person name="Karasinski D."/>
            <person name="Kautmanova I."/>
            <person name="Kiss B."/>
            <person name="Kocsube S."/>
            <person name="Kotiranta H."/>
            <person name="LaButti K.M."/>
            <person name="Lechner B.E."/>
            <person name="Liimatainen K."/>
            <person name="Lipzen A."/>
            <person name="Lukacs Z."/>
            <person name="Mihaltcheva S."/>
            <person name="Morgado L.N."/>
            <person name="Niskanen T."/>
            <person name="Noordeloos M.E."/>
            <person name="Ohm R.A."/>
            <person name="Ortiz-Santana B."/>
            <person name="Ovrebo C."/>
            <person name="Racz N."/>
            <person name="Riley R."/>
            <person name="Savchenko A."/>
            <person name="Shiryaev A."/>
            <person name="Soop K."/>
            <person name="Spirin V."/>
            <person name="Szebenyi C."/>
            <person name="Tomsovsky M."/>
            <person name="Tulloss R.E."/>
            <person name="Uehling J."/>
            <person name="Grigoriev I.V."/>
            <person name="Vagvolgyi C."/>
            <person name="Papp T."/>
            <person name="Martin F.M."/>
            <person name="Miettinen O."/>
            <person name="Hibbett D.S."/>
            <person name="Nagy L.G."/>
        </authorList>
    </citation>
    <scope>NUCLEOTIDE SEQUENCE [LARGE SCALE GENOMIC DNA]</scope>
    <source>
        <strain evidence="1 2">NL-1719</strain>
    </source>
</reference>